<keyword evidence="1" id="KW-0812">Transmembrane</keyword>
<name>A0A226C0B9_9FIRM</name>
<gene>
    <name evidence="2" type="ORF">CDO51_02420</name>
</gene>
<evidence type="ECO:0008006" key="4">
    <source>
        <dbReference type="Google" id="ProtNLM"/>
    </source>
</evidence>
<evidence type="ECO:0000313" key="2">
    <source>
        <dbReference type="EMBL" id="OWZ84635.1"/>
    </source>
</evidence>
<keyword evidence="1" id="KW-1133">Transmembrane helix</keyword>
<dbReference type="EMBL" id="NIQC01000003">
    <property type="protein sequence ID" value="OWZ84635.1"/>
    <property type="molecule type" value="Genomic_DNA"/>
</dbReference>
<sequence length="167" mass="18724">MGKLYQLKSQKGITLVEVLIVVALFMIVLGLGYTVIHYSRTTFDTGTTRADTQQAARLVKNYITDELRNAMEITTDHSGNGYGVLELDAGSLIINEDTVKIDKQIEKIELEVIEENNTGSAILKMIINVEGDYEYENEILLNNLSIDQLDIDDSVDLADEKLYYSNP</sequence>
<keyword evidence="1" id="KW-0472">Membrane</keyword>
<evidence type="ECO:0000256" key="1">
    <source>
        <dbReference type="SAM" id="Phobius"/>
    </source>
</evidence>
<feature type="transmembrane region" description="Helical" evidence="1">
    <location>
        <begin position="12"/>
        <end position="36"/>
    </location>
</feature>
<dbReference type="InterPro" id="IPR012902">
    <property type="entry name" value="N_methyl_site"/>
</dbReference>
<dbReference type="Pfam" id="PF07963">
    <property type="entry name" value="N_methyl"/>
    <property type="match status" value="1"/>
</dbReference>
<keyword evidence="3" id="KW-1185">Reference proteome</keyword>
<protein>
    <recommendedName>
        <fullName evidence="4">Prepilin-type cleavage/methylation domain-containing protein</fullName>
    </recommendedName>
</protein>
<proteinExistence type="predicted"/>
<dbReference type="Proteomes" id="UP000214588">
    <property type="component" value="Unassembled WGS sequence"/>
</dbReference>
<reference evidence="2 3" key="1">
    <citation type="submission" date="2017-06" db="EMBL/GenBank/DDBJ databases">
        <title>Draft Genome Sequence of Natranaerobius trueperi halophilic, alkalithermophilic bacteria from soda lakes.</title>
        <authorList>
            <person name="Zhao B."/>
        </authorList>
    </citation>
    <scope>NUCLEOTIDE SEQUENCE [LARGE SCALE GENOMIC DNA]</scope>
    <source>
        <strain evidence="2 3">DSM 18760</strain>
    </source>
</reference>
<evidence type="ECO:0000313" key="3">
    <source>
        <dbReference type="Proteomes" id="UP000214588"/>
    </source>
</evidence>
<accession>A0A226C0B9</accession>
<organism evidence="2 3">
    <name type="scientific">Natranaerobius trueperi</name>
    <dbReference type="NCBI Taxonomy" id="759412"/>
    <lineage>
        <taxon>Bacteria</taxon>
        <taxon>Bacillati</taxon>
        <taxon>Bacillota</taxon>
        <taxon>Clostridia</taxon>
        <taxon>Natranaerobiales</taxon>
        <taxon>Natranaerobiaceae</taxon>
        <taxon>Natranaerobius</taxon>
    </lineage>
</organism>
<comment type="caution">
    <text evidence="2">The sequence shown here is derived from an EMBL/GenBank/DDBJ whole genome shotgun (WGS) entry which is preliminary data.</text>
</comment>
<dbReference type="AlphaFoldDB" id="A0A226C0B9"/>
<dbReference type="RefSeq" id="WP_089022705.1">
    <property type="nucleotide sequence ID" value="NZ_NIQC01000003.1"/>
</dbReference>